<keyword evidence="1" id="KW-0547">Nucleotide-binding</keyword>
<dbReference type="Gene3D" id="3.40.50.300">
    <property type="entry name" value="P-loop containing nucleotide triphosphate hydrolases"/>
    <property type="match status" value="2"/>
</dbReference>
<evidence type="ECO:0000313" key="5">
    <source>
        <dbReference type="Proteomes" id="UP001626550"/>
    </source>
</evidence>
<dbReference type="InterPro" id="IPR011545">
    <property type="entry name" value="DEAD/DEAH_box_helicase_dom"/>
</dbReference>
<dbReference type="PANTHER" id="PTHR47835">
    <property type="entry name" value="HFM1, ATP DEPENDENT DNA HELICASE HOMOLOG"/>
    <property type="match status" value="1"/>
</dbReference>
<dbReference type="PANTHER" id="PTHR47835:SF3">
    <property type="entry name" value="HELICASE FOR MEIOSIS 1"/>
    <property type="match status" value="1"/>
</dbReference>
<evidence type="ECO:0000256" key="2">
    <source>
        <dbReference type="ARBA" id="ARBA00022840"/>
    </source>
</evidence>
<gene>
    <name evidence="4" type="ORF">Ciccas_001277</name>
</gene>
<dbReference type="Gene3D" id="1.10.10.10">
    <property type="entry name" value="Winged helix-like DNA-binding domain superfamily/Winged helix DNA-binding domain"/>
    <property type="match status" value="1"/>
</dbReference>
<sequence>MPSNCPIYSIKEKLDHLLRENCEKSKNFLENIKLTLVDEVQTVGDVDRGQTLENLLTTIKFCSPLNRFISISATLTNIEDVCYNTCDLLLMVILQIAAWLTSNSRPATTFKFGDEYKQVEVERVVLGFNKNPKQSYFQYENNLTYRIPEILDKYSERKQTIIFCQTRKSCEQTAEILCRLLNYSNSPELLSKSQELYSGSPKLAECVLRGVAYHHAGISSANRKTIESLFISGLIPLLISTSTLAVGVNLPAHLVIIKGTQQFKNGCFENYSSTQITQMIGRAGRLQFNHNSGVAAIMTTPEMVSYYKQVDSSQHFVESTLHFNLIPYLLWQITFNEFAAQQQLITWLRSTFLSVRLQKNPAHYRLDQPLEMLCYTCIKNMQEMDLISANSNLKVRAKGTMMFKFCLRGSTIRSMENLTGLEDILQLIEFLAISPEFDQVCSLTKLIGFSNLCESVIE</sequence>
<dbReference type="InterPro" id="IPR027417">
    <property type="entry name" value="P-loop_NTPase"/>
</dbReference>
<dbReference type="SUPFAM" id="SSF52540">
    <property type="entry name" value="P-loop containing nucleoside triphosphate hydrolases"/>
    <property type="match status" value="2"/>
</dbReference>
<dbReference type="EMBL" id="JBJKFK010000081">
    <property type="protein sequence ID" value="KAL3320031.1"/>
    <property type="molecule type" value="Genomic_DNA"/>
</dbReference>
<reference evidence="4 5" key="1">
    <citation type="submission" date="2024-11" db="EMBL/GenBank/DDBJ databases">
        <title>Adaptive evolution of stress response genes in parasites aligns with host niche diversity.</title>
        <authorList>
            <person name="Hahn C."/>
            <person name="Resl P."/>
        </authorList>
    </citation>
    <scope>NUCLEOTIDE SEQUENCE [LARGE SCALE GENOMIC DNA]</scope>
    <source>
        <strain evidence="4">EGGRZ-B1_66</strain>
        <tissue evidence="4">Body</tissue>
    </source>
</reference>
<dbReference type="GO" id="GO:0016787">
    <property type="term" value="F:hydrolase activity"/>
    <property type="evidence" value="ECO:0007669"/>
    <property type="project" value="UniProtKB-KW"/>
</dbReference>
<dbReference type="CDD" id="cd18795">
    <property type="entry name" value="SF2_C_Ski2"/>
    <property type="match status" value="1"/>
</dbReference>
<dbReference type="Pfam" id="PF00271">
    <property type="entry name" value="Helicase_C"/>
    <property type="match status" value="1"/>
</dbReference>
<accession>A0ABD2QNJ0</accession>
<dbReference type="GO" id="GO:0005524">
    <property type="term" value="F:ATP binding"/>
    <property type="evidence" value="ECO:0007669"/>
    <property type="project" value="UniProtKB-KW"/>
</dbReference>
<protein>
    <recommendedName>
        <fullName evidence="3">Helicase C-terminal domain-containing protein</fullName>
    </recommendedName>
</protein>
<keyword evidence="2" id="KW-0067">ATP-binding</keyword>
<dbReference type="InterPro" id="IPR036388">
    <property type="entry name" value="WH-like_DNA-bd_sf"/>
</dbReference>
<dbReference type="SMART" id="SM00490">
    <property type="entry name" value="HELICc"/>
    <property type="match status" value="1"/>
</dbReference>
<feature type="domain" description="Helicase C-terminal" evidence="3">
    <location>
        <begin position="146"/>
        <end position="334"/>
    </location>
</feature>
<name>A0ABD2QNJ0_9PLAT</name>
<dbReference type="InterPro" id="IPR001650">
    <property type="entry name" value="Helicase_C-like"/>
</dbReference>
<organism evidence="4 5">
    <name type="scientific">Cichlidogyrus casuarinus</name>
    <dbReference type="NCBI Taxonomy" id="1844966"/>
    <lineage>
        <taxon>Eukaryota</taxon>
        <taxon>Metazoa</taxon>
        <taxon>Spiralia</taxon>
        <taxon>Lophotrochozoa</taxon>
        <taxon>Platyhelminthes</taxon>
        <taxon>Monogenea</taxon>
        <taxon>Monopisthocotylea</taxon>
        <taxon>Dactylogyridea</taxon>
        <taxon>Ancyrocephalidae</taxon>
        <taxon>Cichlidogyrus</taxon>
    </lineage>
</organism>
<proteinExistence type="predicted"/>
<dbReference type="PROSITE" id="PS51194">
    <property type="entry name" value="HELICASE_CTER"/>
    <property type="match status" value="1"/>
</dbReference>
<dbReference type="InterPro" id="IPR052247">
    <property type="entry name" value="Meiotic_Crossover_Helicase"/>
</dbReference>
<dbReference type="Proteomes" id="UP001626550">
    <property type="component" value="Unassembled WGS sequence"/>
</dbReference>
<comment type="caution">
    <text evidence="4">The sequence shown here is derived from an EMBL/GenBank/DDBJ whole genome shotgun (WGS) entry which is preliminary data.</text>
</comment>
<evidence type="ECO:0000256" key="1">
    <source>
        <dbReference type="ARBA" id="ARBA00022741"/>
    </source>
</evidence>
<dbReference type="AlphaFoldDB" id="A0ABD2QNJ0"/>
<dbReference type="GO" id="GO:0043138">
    <property type="term" value="F:3'-5' DNA helicase activity"/>
    <property type="evidence" value="ECO:0007669"/>
    <property type="project" value="UniProtKB-EC"/>
</dbReference>
<evidence type="ECO:0000259" key="3">
    <source>
        <dbReference type="PROSITE" id="PS51194"/>
    </source>
</evidence>
<evidence type="ECO:0000313" key="4">
    <source>
        <dbReference type="EMBL" id="KAL3320031.1"/>
    </source>
</evidence>
<dbReference type="Pfam" id="PF00270">
    <property type="entry name" value="DEAD"/>
    <property type="match status" value="1"/>
</dbReference>
<keyword evidence="5" id="KW-1185">Reference proteome</keyword>